<keyword evidence="4" id="KW-0479">Metal-binding</keyword>
<dbReference type="InterPro" id="IPR015884">
    <property type="entry name" value="Malic_enzyme_CS"/>
</dbReference>
<dbReference type="SUPFAM" id="SSF53223">
    <property type="entry name" value="Aminoacid dehydrogenase-like, N-terminal domain"/>
    <property type="match status" value="1"/>
</dbReference>
<gene>
    <name evidence="8" type="primary">ytsJ</name>
    <name evidence="8" type="ORF">NSIN_20757</name>
</gene>
<dbReference type="InterPro" id="IPR036291">
    <property type="entry name" value="NAD(P)-bd_dom_sf"/>
</dbReference>
<comment type="cofactor">
    <cofactor evidence="2">
        <name>Mg(2+)</name>
        <dbReference type="ChEBI" id="CHEBI:18420"/>
    </cofactor>
</comment>
<comment type="similarity">
    <text evidence="3">Belongs to the malic enzymes family.</text>
</comment>
<dbReference type="InterPro" id="IPR046346">
    <property type="entry name" value="Aminoacid_DH-like_N_sf"/>
</dbReference>
<keyword evidence="9" id="KW-1185">Reference proteome</keyword>
<dbReference type="PANTHER" id="PTHR43237">
    <property type="entry name" value="NADP-DEPENDENT MALIC ENZYME"/>
    <property type="match status" value="1"/>
</dbReference>
<dbReference type="PROSITE" id="PS00331">
    <property type="entry name" value="MALIC_ENZYMES"/>
    <property type="match status" value="1"/>
</dbReference>
<evidence type="ECO:0000259" key="6">
    <source>
        <dbReference type="SMART" id="SM00919"/>
    </source>
</evidence>
<evidence type="ECO:0000256" key="2">
    <source>
        <dbReference type="ARBA" id="ARBA00001946"/>
    </source>
</evidence>
<evidence type="ECO:0000256" key="3">
    <source>
        <dbReference type="ARBA" id="ARBA00008785"/>
    </source>
</evidence>
<feature type="domain" description="Malic enzyme NAD-binding" evidence="6">
    <location>
        <begin position="165"/>
        <end position="389"/>
    </location>
</feature>
<keyword evidence="5 8" id="KW-0560">Oxidoreductase</keyword>
<dbReference type="Pfam" id="PF00390">
    <property type="entry name" value="malic"/>
    <property type="match status" value="1"/>
</dbReference>
<dbReference type="GO" id="GO:0004470">
    <property type="term" value="F:malic enzyme activity"/>
    <property type="evidence" value="ECO:0007669"/>
    <property type="project" value="InterPro"/>
</dbReference>
<evidence type="ECO:0000313" key="9">
    <source>
        <dbReference type="Proteomes" id="UP000232412"/>
    </source>
</evidence>
<accession>A0A2H1EGT0</accession>
<evidence type="ECO:0000256" key="1">
    <source>
        <dbReference type="ARBA" id="ARBA00001936"/>
    </source>
</evidence>
<dbReference type="InterPro" id="IPR001891">
    <property type="entry name" value="Malic_OxRdtase"/>
</dbReference>
<dbReference type="InterPro" id="IPR012302">
    <property type="entry name" value="Malic_NAD-bd"/>
</dbReference>
<evidence type="ECO:0000256" key="4">
    <source>
        <dbReference type="ARBA" id="ARBA00022723"/>
    </source>
</evidence>
<dbReference type="Gene3D" id="3.40.50.10380">
    <property type="entry name" value="Malic enzyme, N-terminal domain"/>
    <property type="match status" value="1"/>
</dbReference>
<organism evidence="8 9">
    <name type="scientific">Nitrosotalea sinensis</name>
    <dbReference type="NCBI Taxonomy" id="1499975"/>
    <lineage>
        <taxon>Archaea</taxon>
        <taxon>Nitrososphaerota</taxon>
        <taxon>Nitrososphaeria</taxon>
        <taxon>Nitrosotaleales</taxon>
        <taxon>Nitrosotaleaceae</taxon>
        <taxon>Nitrosotalea</taxon>
    </lineage>
</organism>
<dbReference type="Proteomes" id="UP000232412">
    <property type="component" value="Unassembled WGS sequence"/>
</dbReference>
<protein>
    <submittedName>
        <fullName evidence="8">Putative NAD-dependent malic enzyme 4</fullName>
        <ecNumber evidence="8">1.1.1.38</ecNumber>
    </submittedName>
</protein>
<comment type="cofactor">
    <cofactor evidence="1">
        <name>Mn(2+)</name>
        <dbReference type="ChEBI" id="CHEBI:29035"/>
    </cofactor>
</comment>
<dbReference type="PANTHER" id="PTHR43237:SF4">
    <property type="entry name" value="NADP-DEPENDENT MALIC ENZYME"/>
    <property type="match status" value="1"/>
</dbReference>
<dbReference type="Pfam" id="PF03949">
    <property type="entry name" value="Malic_M"/>
    <property type="match status" value="1"/>
</dbReference>
<dbReference type="SMART" id="SM00919">
    <property type="entry name" value="Malic_M"/>
    <property type="match status" value="1"/>
</dbReference>
<evidence type="ECO:0000256" key="5">
    <source>
        <dbReference type="ARBA" id="ARBA00023002"/>
    </source>
</evidence>
<evidence type="ECO:0000313" key="8">
    <source>
        <dbReference type="EMBL" id="SHO45721.1"/>
    </source>
</evidence>
<dbReference type="GO" id="GO:0051287">
    <property type="term" value="F:NAD binding"/>
    <property type="evidence" value="ECO:0007669"/>
    <property type="project" value="InterPro"/>
</dbReference>
<dbReference type="InterPro" id="IPR012301">
    <property type="entry name" value="Malic_N_dom"/>
</dbReference>
<sequence>MTSTQEIGKKSIEFHKKLRGTILLGRKMHKLSTKEIQLIYTPGVAAVSKEVYDHPEKKFTLTSKRNNVAIVTDGTRILGLGNIGPYAAMPVMEGKAILYKQYAGITAFPICLGTTDKDKIIDAIVAIEPSFGAINLEDIESPKVLDISKELGKKIPIPVFHDDRHGTSVVALAALLNASRVVKKSLATSKIIIAGAGSAGIGIAELLRFAGCKNMIVTDSSGAIYKGRRENMTRYKKEIAASTNQKRTRGSLEEVMVDADVFIGVSGIRNLATGEIISKMASNSIVFALTNPEPEINPVIAKKAGAKIVATGSYQFHNRVNNALVFPYLMRAILDHQISKIDVKILYAAAVAVANTIPRDKLHVNNIIPDVGNNRLQHNITHALKKFYKK</sequence>
<dbReference type="EMBL" id="FRFC01000003">
    <property type="protein sequence ID" value="SHO45721.1"/>
    <property type="molecule type" value="Genomic_DNA"/>
</dbReference>
<dbReference type="InterPro" id="IPR051674">
    <property type="entry name" value="Malate_Decarboxylase"/>
</dbReference>
<reference evidence="9" key="1">
    <citation type="submission" date="2016-12" db="EMBL/GenBank/DDBJ databases">
        <authorList>
            <person name="Herbold C."/>
        </authorList>
    </citation>
    <scope>NUCLEOTIDE SEQUENCE [LARGE SCALE GENOMIC DNA]</scope>
</reference>
<dbReference type="GO" id="GO:0046872">
    <property type="term" value="F:metal ion binding"/>
    <property type="evidence" value="ECO:0007669"/>
    <property type="project" value="UniProtKB-KW"/>
</dbReference>
<dbReference type="AlphaFoldDB" id="A0A2H1EGT0"/>
<proteinExistence type="inferred from homology"/>
<name>A0A2H1EGT0_9ARCH</name>
<dbReference type="SUPFAM" id="SSF51735">
    <property type="entry name" value="NAD(P)-binding Rossmann-fold domains"/>
    <property type="match status" value="1"/>
</dbReference>
<dbReference type="EC" id="1.1.1.38" evidence="8"/>
<feature type="domain" description="Malic enzyme N-terminal" evidence="7">
    <location>
        <begin position="25"/>
        <end position="152"/>
    </location>
</feature>
<dbReference type="PIRSF" id="PIRSF000106">
    <property type="entry name" value="ME"/>
    <property type="match status" value="1"/>
</dbReference>
<dbReference type="RefSeq" id="WP_245871910.1">
    <property type="nucleotide sequence ID" value="NZ_FRFC01000003.1"/>
</dbReference>
<dbReference type="Gene3D" id="3.40.50.720">
    <property type="entry name" value="NAD(P)-binding Rossmann-like Domain"/>
    <property type="match status" value="1"/>
</dbReference>
<dbReference type="SMART" id="SM01274">
    <property type="entry name" value="malic"/>
    <property type="match status" value="1"/>
</dbReference>
<evidence type="ECO:0000259" key="7">
    <source>
        <dbReference type="SMART" id="SM01274"/>
    </source>
</evidence>
<dbReference type="GO" id="GO:0016616">
    <property type="term" value="F:oxidoreductase activity, acting on the CH-OH group of donors, NAD or NADP as acceptor"/>
    <property type="evidence" value="ECO:0007669"/>
    <property type="project" value="InterPro"/>
</dbReference>
<dbReference type="InterPro" id="IPR037062">
    <property type="entry name" value="Malic_N_dom_sf"/>
</dbReference>